<keyword evidence="2" id="KW-1185">Reference proteome</keyword>
<name>A0A8J4FN64_9CHLO</name>
<dbReference type="AlphaFoldDB" id="A0A8J4FN64"/>
<sequence length="100" mass="10467">DVGLAHVGLAHCVCIAQLAWSIGFGSSASADLKHYDRHCSKVFSLHVIIQGDVLWANVGVSVIAVSMAVAVAVERAAIESGCTTTVVCHASAQPYREVSF</sequence>
<evidence type="ECO:0000313" key="1">
    <source>
        <dbReference type="EMBL" id="GIL83217.1"/>
    </source>
</evidence>
<organism evidence="1 2">
    <name type="scientific">Volvox reticuliferus</name>
    <dbReference type="NCBI Taxonomy" id="1737510"/>
    <lineage>
        <taxon>Eukaryota</taxon>
        <taxon>Viridiplantae</taxon>
        <taxon>Chlorophyta</taxon>
        <taxon>core chlorophytes</taxon>
        <taxon>Chlorophyceae</taxon>
        <taxon>CS clade</taxon>
        <taxon>Chlamydomonadales</taxon>
        <taxon>Volvocaceae</taxon>
        <taxon>Volvox</taxon>
    </lineage>
</organism>
<accession>A0A8J4FN64</accession>
<proteinExistence type="predicted"/>
<dbReference type="EMBL" id="BNCP01000026">
    <property type="protein sequence ID" value="GIL83217.1"/>
    <property type="molecule type" value="Genomic_DNA"/>
</dbReference>
<reference evidence="1" key="1">
    <citation type="journal article" date="2021" name="Proc. Natl. Acad. Sci. U.S.A.">
        <title>Three genomes in the algal genus Volvox reveal the fate of a haploid sex-determining region after a transition to homothallism.</title>
        <authorList>
            <person name="Yamamoto K."/>
            <person name="Hamaji T."/>
            <person name="Kawai-Toyooka H."/>
            <person name="Matsuzaki R."/>
            <person name="Takahashi F."/>
            <person name="Nishimura Y."/>
            <person name="Kawachi M."/>
            <person name="Noguchi H."/>
            <person name="Minakuchi Y."/>
            <person name="Umen J.G."/>
            <person name="Toyoda A."/>
            <person name="Nozaki H."/>
        </authorList>
    </citation>
    <scope>NUCLEOTIDE SEQUENCE</scope>
    <source>
        <strain evidence="1">NIES-3786</strain>
    </source>
</reference>
<gene>
    <name evidence="1" type="ORF">Vretifemale_12077</name>
</gene>
<dbReference type="Proteomes" id="UP000747110">
    <property type="component" value="Unassembled WGS sequence"/>
</dbReference>
<comment type="caution">
    <text evidence="1">The sequence shown here is derived from an EMBL/GenBank/DDBJ whole genome shotgun (WGS) entry which is preliminary data.</text>
</comment>
<protein>
    <submittedName>
        <fullName evidence="1">Uncharacterized protein</fullName>
    </submittedName>
</protein>
<feature type="non-terminal residue" evidence="1">
    <location>
        <position position="1"/>
    </location>
</feature>
<evidence type="ECO:0000313" key="2">
    <source>
        <dbReference type="Proteomes" id="UP000747110"/>
    </source>
</evidence>